<dbReference type="Pfam" id="PF02518">
    <property type="entry name" value="HATPase_c"/>
    <property type="match status" value="1"/>
</dbReference>
<evidence type="ECO:0000256" key="12">
    <source>
        <dbReference type="ARBA" id="ARBA00022989"/>
    </source>
</evidence>
<evidence type="ECO:0000256" key="11">
    <source>
        <dbReference type="ARBA" id="ARBA00022840"/>
    </source>
</evidence>
<feature type="domain" description="HAMP" evidence="17">
    <location>
        <begin position="215"/>
        <end position="267"/>
    </location>
</feature>
<evidence type="ECO:0000259" key="16">
    <source>
        <dbReference type="PROSITE" id="PS50109"/>
    </source>
</evidence>
<dbReference type="InterPro" id="IPR003594">
    <property type="entry name" value="HATPase_dom"/>
</dbReference>
<dbReference type="SMART" id="SM00387">
    <property type="entry name" value="HATPase_c"/>
    <property type="match status" value="1"/>
</dbReference>
<comment type="catalytic activity">
    <reaction evidence="1">
        <text>ATP + protein L-histidine = ADP + protein N-phospho-L-histidine.</text>
        <dbReference type="EC" id="2.7.13.3"/>
    </reaction>
</comment>
<evidence type="ECO:0000313" key="18">
    <source>
        <dbReference type="EMBL" id="RML49464.1"/>
    </source>
</evidence>
<evidence type="ECO:0000256" key="13">
    <source>
        <dbReference type="ARBA" id="ARBA00023012"/>
    </source>
</evidence>
<proteinExistence type="predicted"/>
<dbReference type="SMART" id="SM00388">
    <property type="entry name" value="HisKA"/>
    <property type="match status" value="1"/>
</dbReference>
<evidence type="ECO:0000256" key="7">
    <source>
        <dbReference type="ARBA" id="ARBA00022679"/>
    </source>
</evidence>
<dbReference type="SUPFAM" id="SSF55874">
    <property type="entry name" value="ATPase domain of HSP90 chaperone/DNA topoisomerase II/histidine kinase"/>
    <property type="match status" value="1"/>
</dbReference>
<dbReference type="EMBL" id="RBNS01000276">
    <property type="protein sequence ID" value="RML49464.1"/>
    <property type="molecule type" value="Genomic_DNA"/>
</dbReference>
<evidence type="ECO:0000256" key="5">
    <source>
        <dbReference type="ARBA" id="ARBA00022519"/>
    </source>
</evidence>
<dbReference type="Proteomes" id="UP000277952">
    <property type="component" value="Unassembled WGS sequence"/>
</dbReference>
<dbReference type="AlphaFoldDB" id="A0A3M2WD38"/>
<keyword evidence="11" id="KW-0067">ATP-binding</keyword>
<feature type="transmembrane region" description="Helical" evidence="15">
    <location>
        <begin position="194"/>
        <end position="214"/>
    </location>
</feature>
<dbReference type="PRINTS" id="PR00344">
    <property type="entry name" value="BCTRLSENSOR"/>
</dbReference>
<dbReference type="PROSITE" id="PS50885">
    <property type="entry name" value="HAMP"/>
    <property type="match status" value="1"/>
</dbReference>
<feature type="domain" description="Histidine kinase" evidence="16">
    <location>
        <begin position="275"/>
        <end position="477"/>
    </location>
</feature>
<evidence type="ECO:0000256" key="3">
    <source>
        <dbReference type="ARBA" id="ARBA00012438"/>
    </source>
</evidence>
<gene>
    <name evidence="18" type="ORF">ALQ94_05381</name>
</gene>
<keyword evidence="6" id="KW-0597">Phosphoprotein</keyword>
<keyword evidence="14 15" id="KW-0472">Membrane</keyword>
<name>A0A3M2WD38_PSEA0</name>
<dbReference type="InterPro" id="IPR036097">
    <property type="entry name" value="HisK_dim/P_sf"/>
</dbReference>
<dbReference type="EC" id="2.7.13.3" evidence="3"/>
<sequence length="480" mass="52921">MAAHHLGRRLHARGQRRSARRMTVPNWLWPKRMTQQLALLLLLALLASNAIAMLYLQRTGALIHPLSRTLAVERLITAYHATQGLSAEDASRLLAAMQTPDSELWVSAWPIANTLDMRAEEYRLVADLSHRLKLPAETTIGMQLERISGGPAREHVFVAAGWAPLRLRTSIDLLNGSFLNGIQHPAGGYEWGRMLAYTLPVTTIPVLLIVVFFMRRIVRPVKTLAKATERVSRGEWIPPLPLYGPQEARDLTTAFNIMQARIARHVEGRTRMLAAISHDLNTPITELRLQMELLDDGPERDDMLESLDELRAMVRETLNFVRGDAVQEATVEISLTALIDDLAKRYATMGTPIGWRGASEIMCRCRPLALKRALTNLIDNALKHAGDATVSLFKAPDGDIHLEVLDHGPGIEPAWLTQVFEPFVQLSQTGTDHPQGGGLGLGLAIARACVQAHGGELTLENRPQAGLCAVVRLPAGVANL</sequence>
<evidence type="ECO:0000256" key="2">
    <source>
        <dbReference type="ARBA" id="ARBA00004429"/>
    </source>
</evidence>
<organism evidence="18 19">
    <name type="scientific">Pseudomonas amygdali pv. morsprunorum</name>
    <dbReference type="NCBI Taxonomy" id="129138"/>
    <lineage>
        <taxon>Bacteria</taxon>
        <taxon>Pseudomonadati</taxon>
        <taxon>Pseudomonadota</taxon>
        <taxon>Gammaproteobacteria</taxon>
        <taxon>Pseudomonadales</taxon>
        <taxon>Pseudomonadaceae</taxon>
        <taxon>Pseudomonas</taxon>
        <taxon>Pseudomonas amygdali</taxon>
    </lineage>
</organism>
<evidence type="ECO:0000259" key="17">
    <source>
        <dbReference type="PROSITE" id="PS50885"/>
    </source>
</evidence>
<reference evidence="18 19" key="1">
    <citation type="submission" date="2018-08" db="EMBL/GenBank/DDBJ databases">
        <title>Recombination of ecologically and evolutionarily significant loci maintains genetic cohesion in the Pseudomonas syringae species complex.</title>
        <authorList>
            <person name="Dillon M."/>
            <person name="Thakur S."/>
            <person name="Almeida R.N.D."/>
            <person name="Weir B.S."/>
            <person name="Guttman D.S."/>
        </authorList>
    </citation>
    <scope>NUCLEOTIDE SEQUENCE [LARGE SCALE GENOMIC DNA]</scope>
    <source>
        <strain evidence="18 19">19322</strain>
    </source>
</reference>
<dbReference type="CDD" id="cd00082">
    <property type="entry name" value="HisKA"/>
    <property type="match status" value="1"/>
</dbReference>
<keyword evidence="7" id="KW-0808">Transferase</keyword>
<comment type="subcellular location">
    <subcellularLocation>
        <location evidence="2">Cell inner membrane</location>
        <topology evidence="2">Multi-pass membrane protein</topology>
    </subcellularLocation>
</comment>
<keyword evidence="4" id="KW-1003">Cell membrane</keyword>
<keyword evidence="5" id="KW-0997">Cell inner membrane</keyword>
<dbReference type="SMART" id="SM00304">
    <property type="entry name" value="HAMP"/>
    <property type="match status" value="1"/>
</dbReference>
<dbReference type="GO" id="GO:0000155">
    <property type="term" value="F:phosphorelay sensor kinase activity"/>
    <property type="evidence" value="ECO:0007669"/>
    <property type="project" value="InterPro"/>
</dbReference>
<comment type="caution">
    <text evidence="18">The sequence shown here is derived from an EMBL/GenBank/DDBJ whole genome shotgun (WGS) entry which is preliminary data.</text>
</comment>
<dbReference type="InterPro" id="IPR004358">
    <property type="entry name" value="Sig_transdc_His_kin-like_C"/>
</dbReference>
<evidence type="ECO:0000256" key="10">
    <source>
        <dbReference type="ARBA" id="ARBA00022777"/>
    </source>
</evidence>
<dbReference type="SUPFAM" id="SSF158472">
    <property type="entry name" value="HAMP domain-like"/>
    <property type="match status" value="1"/>
</dbReference>
<keyword evidence="9" id="KW-0547">Nucleotide-binding</keyword>
<evidence type="ECO:0000256" key="9">
    <source>
        <dbReference type="ARBA" id="ARBA00022741"/>
    </source>
</evidence>
<accession>A0A3M2WD38</accession>
<evidence type="ECO:0000256" key="8">
    <source>
        <dbReference type="ARBA" id="ARBA00022692"/>
    </source>
</evidence>
<dbReference type="PANTHER" id="PTHR44936">
    <property type="entry name" value="SENSOR PROTEIN CREC"/>
    <property type="match status" value="1"/>
</dbReference>
<dbReference type="InterPro" id="IPR003661">
    <property type="entry name" value="HisK_dim/P_dom"/>
</dbReference>
<keyword evidence="10 18" id="KW-0418">Kinase</keyword>
<evidence type="ECO:0000313" key="19">
    <source>
        <dbReference type="Proteomes" id="UP000277952"/>
    </source>
</evidence>
<keyword evidence="13" id="KW-0902">Two-component regulatory system</keyword>
<dbReference type="PROSITE" id="PS50109">
    <property type="entry name" value="HIS_KIN"/>
    <property type="match status" value="1"/>
</dbReference>
<evidence type="ECO:0000256" key="1">
    <source>
        <dbReference type="ARBA" id="ARBA00000085"/>
    </source>
</evidence>
<dbReference type="InterPro" id="IPR003660">
    <property type="entry name" value="HAMP_dom"/>
</dbReference>
<dbReference type="Pfam" id="PF00512">
    <property type="entry name" value="HisKA"/>
    <property type="match status" value="1"/>
</dbReference>
<keyword evidence="8 15" id="KW-0812">Transmembrane</keyword>
<protein>
    <recommendedName>
        <fullName evidence="3">histidine kinase</fullName>
        <ecNumber evidence="3">2.7.13.3</ecNumber>
    </recommendedName>
</protein>
<dbReference type="SUPFAM" id="SSF47384">
    <property type="entry name" value="Homodimeric domain of signal transducing histidine kinase"/>
    <property type="match status" value="1"/>
</dbReference>
<dbReference type="Gene3D" id="3.30.565.10">
    <property type="entry name" value="Histidine kinase-like ATPase, C-terminal domain"/>
    <property type="match status" value="1"/>
</dbReference>
<dbReference type="CDD" id="cd00075">
    <property type="entry name" value="HATPase"/>
    <property type="match status" value="1"/>
</dbReference>
<dbReference type="PANTHER" id="PTHR44936:SF5">
    <property type="entry name" value="SENSOR HISTIDINE KINASE ENVZ"/>
    <property type="match status" value="1"/>
</dbReference>
<evidence type="ECO:0000256" key="4">
    <source>
        <dbReference type="ARBA" id="ARBA00022475"/>
    </source>
</evidence>
<dbReference type="Pfam" id="PF00672">
    <property type="entry name" value="HAMP"/>
    <property type="match status" value="1"/>
</dbReference>
<keyword evidence="12 15" id="KW-1133">Transmembrane helix</keyword>
<evidence type="ECO:0000256" key="14">
    <source>
        <dbReference type="ARBA" id="ARBA00023136"/>
    </source>
</evidence>
<dbReference type="GO" id="GO:0005524">
    <property type="term" value="F:ATP binding"/>
    <property type="evidence" value="ECO:0007669"/>
    <property type="project" value="UniProtKB-KW"/>
</dbReference>
<dbReference type="InterPro" id="IPR005467">
    <property type="entry name" value="His_kinase_dom"/>
</dbReference>
<dbReference type="InterPro" id="IPR050980">
    <property type="entry name" value="2C_sensor_his_kinase"/>
</dbReference>
<dbReference type="Gene3D" id="1.10.287.130">
    <property type="match status" value="1"/>
</dbReference>
<dbReference type="CDD" id="cd06225">
    <property type="entry name" value="HAMP"/>
    <property type="match status" value="1"/>
</dbReference>
<evidence type="ECO:0000256" key="6">
    <source>
        <dbReference type="ARBA" id="ARBA00022553"/>
    </source>
</evidence>
<dbReference type="GO" id="GO:0005886">
    <property type="term" value="C:plasma membrane"/>
    <property type="evidence" value="ECO:0007669"/>
    <property type="project" value="UniProtKB-SubCell"/>
</dbReference>
<evidence type="ECO:0000256" key="15">
    <source>
        <dbReference type="SAM" id="Phobius"/>
    </source>
</evidence>
<dbReference type="InterPro" id="IPR036890">
    <property type="entry name" value="HATPase_C_sf"/>
</dbReference>